<dbReference type="InterPro" id="IPR024453">
    <property type="entry name" value="Peptidase_C92"/>
</dbReference>
<evidence type="ECO:0000313" key="2">
    <source>
        <dbReference type="EMBL" id="VTQ68109.1"/>
    </source>
</evidence>
<dbReference type="RefSeq" id="WP_010737137.1">
    <property type="nucleotide sequence ID" value="NZ_AP027299.1"/>
</dbReference>
<accession>A0A4U0EJI7</accession>
<dbReference type="AlphaFoldDB" id="A0A4U0EJI7"/>
<proteinExistence type="predicted"/>
<keyword evidence="2" id="KW-0378">Hydrolase</keyword>
<dbReference type="GO" id="GO:0016787">
    <property type="term" value="F:hydrolase activity"/>
    <property type="evidence" value="ECO:0007669"/>
    <property type="project" value="UniProtKB-KW"/>
</dbReference>
<dbReference type="Pfam" id="PF05708">
    <property type="entry name" value="Peptidase_C92"/>
    <property type="match status" value="1"/>
</dbReference>
<dbReference type="Proteomes" id="UP000352698">
    <property type="component" value="Unassembled WGS sequence"/>
</dbReference>
<comment type="caution">
    <text evidence="2">The sequence shown here is derived from an EMBL/GenBank/DDBJ whole genome shotgun (WGS) entry which is preliminary data.</text>
</comment>
<dbReference type="InterPro" id="IPR038765">
    <property type="entry name" value="Papain-like_cys_pep_sf"/>
</dbReference>
<reference evidence="2 3" key="1">
    <citation type="submission" date="2019-05" db="EMBL/GenBank/DDBJ databases">
        <authorList>
            <consortium name="Pathogen Informatics"/>
        </authorList>
    </citation>
    <scope>NUCLEOTIDE SEQUENCE [LARGE SCALE GENOMIC DNA]</scope>
    <source>
        <strain evidence="2 3">NCTC12204</strain>
    </source>
</reference>
<protein>
    <submittedName>
        <fullName evidence="2">Uncharacterized distant relative of cell wall-associated hydrolases</fullName>
    </submittedName>
</protein>
<name>A0A4U0EJI7_ENTHR</name>
<organism evidence="2 3">
    <name type="scientific">Enterococcus hirae</name>
    <dbReference type="NCBI Taxonomy" id="1354"/>
    <lineage>
        <taxon>Bacteria</taxon>
        <taxon>Bacillati</taxon>
        <taxon>Bacillota</taxon>
        <taxon>Bacilli</taxon>
        <taxon>Lactobacillales</taxon>
        <taxon>Enterococcaceae</taxon>
        <taxon>Enterococcus</taxon>
    </lineage>
</organism>
<sequence length="647" mass="74846">MKFKLFFIVTFLWTLLFAVPVTDAHGDTTTDEQLTEYYDFFKNEYASFDQTFEEFTANYYQQTTLKDTLSDEDQLKEYLQSVNDQYLPAEAERLAKIAPLWSFNIGNSLDNITFEEKPTYGTYDLLNTVQPGDIIFEKNRAEVPATPYFLHHVMIVEGIYEETHMINGKAETSRYIRTIEATSKSDDLPDKAGGVVYGVLDDQRFDYTEATILRVPEATALQKNAAIQFMRSQLGKPYHISIDFLQHKNRLSSRENWYCSTLVWAAYMNATPDGRIDDRTPEYYPNFQGIDLETDDLLNEPGVTPNDILRSDKVEKTSPSFVDYQYYLQNVISSPIGGPDEKVADFTFRSNSNIYNLRNDYYFIAIDQNTQKPYRSTELTLGRNVFGKVVAQLNAFANFQLTKEAEQKYADPKIPVIPKMIATEDIPNYVMNWINTYTHCSFEIVYSSDITTDFNHLSYNPSYTKIDKKAHPIKGYQVNQIIHTPPAFTQQRFDYTENLSIYELYNLSNPNPLNADVAHNKMAGGWYYFYNHFYALVKLENGTYRYATYLRFHGSFSTAVAYRNGYGLNYDYHMTAEAKEKYGKYYNNIIKNQTVDYGIDWLNQHTTEKTLIVYSKDIAQDVSKLNQGTATVAKGYNDNGQYVYCIL</sequence>
<evidence type="ECO:0000256" key="1">
    <source>
        <dbReference type="SAM" id="SignalP"/>
    </source>
</evidence>
<feature type="signal peptide" evidence="1">
    <location>
        <begin position="1"/>
        <end position="24"/>
    </location>
</feature>
<feature type="chain" id="PRO_5039224501" evidence="1">
    <location>
        <begin position="25"/>
        <end position="647"/>
    </location>
</feature>
<dbReference type="Gene3D" id="3.90.1720.10">
    <property type="entry name" value="endopeptidase domain like (from Nostoc punctiforme)"/>
    <property type="match status" value="1"/>
</dbReference>
<gene>
    <name evidence="2" type="ORF">NCTC12204_02279</name>
</gene>
<dbReference type="EMBL" id="CABEEP010000001">
    <property type="protein sequence ID" value="VTQ68109.1"/>
    <property type="molecule type" value="Genomic_DNA"/>
</dbReference>
<dbReference type="SUPFAM" id="SSF54001">
    <property type="entry name" value="Cysteine proteinases"/>
    <property type="match status" value="1"/>
</dbReference>
<keyword evidence="1" id="KW-0732">Signal</keyword>
<evidence type="ECO:0000313" key="3">
    <source>
        <dbReference type="Proteomes" id="UP000352698"/>
    </source>
</evidence>